<name>A0A221NZJ8_9ACTN</name>
<feature type="region of interest" description="Disordered" evidence="1">
    <location>
        <begin position="52"/>
        <end position="96"/>
    </location>
</feature>
<keyword evidence="3" id="KW-1185">Reference proteome</keyword>
<gene>
    <name evidence="2" type="ORF">LK07_16955</name>
</gene>
<evidence type="ECO:0000313" key="2">
    <source>
        <dbReference type="EMBL" id="ASN25439.1"/>
    </source>
</evidence>
<sequence length="140" mass="15109">MSRTASTRSRVVLRSCRSAACGNVDKGSPQPVDKEEIHRLCTKLSTGYPQVQGGCPQRSPASPHDCPLFGNATPPLTASSERRHTKMPGWGVGNLGKPGDAAGENCPQPVGEVCRTFCSPQRAPVVHCFHPQGQWTKYLR</sequence>
<accession>A0A221NZJ8</accession>
<dbReference type="EMBL" id="CP022433">
    <property type="protein sequence ID" value="ASN25439.1"/>
    <property type="molecule type" value="Genomic_DNA"/>
</dbReference>
<evidence type="ECO:0000313" key="3">
    <source>
        <dbReference type="Proteomes" id="UP000031501"/>
    </source>
</evidence>
<evidence type="ECO:0000256" key="1">
    <source>
        <dbReference type="SAM" id="MobiDB-lite"/>
    </source>
</evidence>
<dbReference type="KEGG" id="splu:LK06_015800"/>
<reference evidence="2 3" key="1">
    <citation type="submission" date="2017-07" db="EMBL/GenBank/DDBJ databases">
        <title>Genome sequence of Streptomyces pluripotens MUSC 137T.</title>
        <authorList>
            <person name="Ser H.-L."/>
            <person name="Lee L.-H."/>
        </authorList>
    </citation>
    <scope>NUCLEOTIDE SEQUENCE [LARGE SCALE GENOMIC DNA]</scope>
    <source>
        <strain evidence="2 3">MUSC 137</strain>
    </source>
</reference>
<organism evidence="2 3">
    <name type="scientific">Streptomyces pluripotens</name>
    <dbReference type="NCBI Taxonomy" id="1355015"/>
    <lineage>
        <taxon>Bacteria</taxon>
        <taxon>Bacillati</taxon>
        <taxon>Actinomycetota</taxon>
        <taxon>Actinomycetes</taxon>
        <taxon>Kitasatosporales</taxon>
        <taxon>Streptomycetaceae</taxon>
        <taxon>Streptomyces</taxon>
    </lineage>
</organism>
<dbReference type="Proteomes" id="UP000031501">
    <property type="component" value="Chromosome"/>
</dbReference>
<dbReference type="STRING" id="1355015.LK06_015800"/>
<dbReference type="AlphaFoldDB" id="A0A221NZJ8"/>
<protein>
    <submittedName>
        <fullName evidence="2">Uncharacterized protein</fullName>
    </submittedName>
</protein>
<proteinExistence type="predicted"/>